<comment type="caution">
    <text evidence="1">The sequence shown here is derived from an EMBL/GenBank/DDBJ whole genome shotgun (WGS) entry which is preliminary data.</text>
</comment>
<dbReference type="PANTHER" id="PTHR33527">
    <property type="entry name" value="OS07G0274300 PROTEIN"/>
    <property type="match status" value="1"/>
</dbReference>
<reference evidence="1" key="1">
    <citation type="submission" date="2020-09" db="EMBL/GenBank/DDBJ databases">
        <title>Genome-Enabled Discovery of Anthraquinone Biosynthesis in Senna tora.</title>
        <authorList>
            <person name="Kang S.-H."/>
            <person name="Pandey R.P."/>
            <person name="Lee C.-M."/>
            <person name="Sim J.-S."/>
            <person name="Jeong J.-T."/>
            <person name="Choi B.-S."/>
            <person name="Jung M."/>
            <person name="Ginzburg D."/>
            <person name="Zhao K."/>
            <person name="Won S.Y."/>
            <person name="Oh T.-J."/>
            <person name="Yu Y."/>
            <person name="Kim N.-H."/>
            <person name="Lee O.R."/>
            <person name="Lee T.-H."/>
            <person name="Bashyal P."/>
            <person name="Kim T.-S."/>
            <person name="Lee W.-H."/>
            <person name="Kawkins C."/>
            <person name="Kim C.-K."/>
            <person name="Kim J.S."/>
            <person name="Ahn B.O."/>
            <person name="Rhee S.Y."/>
            <person name="Sohng J.K."/>
        </authorList>
    </citation>
    <scope>NUCLEOTIDE SEQUENCE</scope>
    <source>
        <tissue evidence="1">Leaf</tissue>
    </source>
</reference>
<protein>
    <recommendedName>
        <fullName evidence="3">RRM domain-containing protein</fullName>
    </recommendedName>
</protein>
<evidence type="ECO:0008006" key="3">
    <source>
        <dbReference type="Google" id="ProtNLM"/>
    </source>
</evidence>
<name>A0A834WPX7_9FABA</name>
<evidence type="ECO:0000313" key="1">
    <source>
        <dbReference type="EMBL" id="KAF7830287.1"/>
    </source>
</evidence>
<dbReference type="OrthoDB" id="1882251at2759"/>
<accession>A0A834WPX7</accession>
<keyword evidence="2" id="KW-1185">Reference proteome</keyword>
<proteinExistence type="predicted"/>
<organism evidence="1 2">
    <name type="scientific">Senna tora</name>
    <dbReference type="NCBI Taxonomy" id="362788"/>
    <lineage>
        <taxon>Eukaryota</taxon>
        <taxon>Viridiplantae</taxon>
        <taxon>Streptophyta</taxon>
        <taxon>Embryophyta</taxon>
        <taxon>Tracheophyta</taxon>
        <taxon>Spermatophyta</taxon>
        <taxon>Magnoliopsida</taxon>
        <taxon>eudicotyledons</taxon>
        <taxon>Gunneridae</taxon>
        <taxon>Pentapetalae</taxon>
        <taxon>rosids</taxon>
        <taxon>fabids</taxon>
        <taxon>Fabales</taxon>
        <taxon>Fabaceae</taxon>
        <taxon>Caesalpinioideae</taxon>
        <taxon>Cassia clade</taxon>
        <taxon>Senna</taxon>
    </lineage>
</organism>
<evidence type="ECO:0000313" key="2">
    <source>
        <dbReference type="Proteomes" id="UP000634136"/>
    </source>
</evidence>
<dbReference type="Proteomes" id="UP000634136">
    <property type="component" value="Unassembled WGS sequence"/>
</dbReference>
<dbReference type="PANTHER" id="PTHR33527:SF18">
    <property type="entry name" value="F13O11.17 PROTEIN"/>
    <property type="match status" value="1"/>
</dbReference>
<dbReference type="EMBL" id="JAAIUW010000005">
    <property type="protein sequence ID" value="KAF7830287.1"/>
    <property type="molecule type" value="Genomic_DNA"/>
</dbReference>
<gene>
    <name evidence="1" type="ORF">G2W53_012620</name>
</gene>
<dbReference type="AlphaFoldDB" id="A0A834WPX7"/>
<sequence>MSSSNSILVRELYLFHKMERELYMCLVFVLDRDPTQSLLVMALWMWLEQIGHRNLIAKLLSLSYNLRNAVANEAVDCLECLEADDEVQVQVQPHTHYCIPLTTTLTPLTLHFFKKKRFTVLAGIKSILDNLCSRIFRDILWHVFGRVVPPGFPHPLYGRLKARREEWDLRDERVWRWRPCDDVMEDDTTMFLTFSRGFPVSQEEVEFLFRSAFGEDSVQLHMHQQEEQILFATLVVDSVATVDRILNGKRIAKFRINGKHIWARKYERRD</sequence>